<dbReference type="EMBL" id="JAUGQQ010000001">
    <property type="protein sequence ID" value="MDN3723399.1"/>
    <property type="molecule type" value="Genomic_DNA"/>
</dbReference>
<dbReference type="RefSeq" id="WP_290253473.1">
    <property type="nucleotide sequence ID" value="NZ_JAUGQQ010000001.1"/>
</dbReference>
<dbReference type="SUPFAM" id="SSF117916">
    <property type="entry name" value="Fe-S cluster assembly (FSCA) domain-like"/>
    <property type="match status" value="1"/>
</dbReference>
<feature type="domain" description="Scaffold protein Nfu/NifU N-terminal" evidence="2">
    <location>
        <begin position="109"/>
        <end position="194"/>
    </location>
</feature>
<sequence length="306" mass="33767">MSQFNIAISQTSNQNIVKFIANSLLTRSTSHEFGNIDEAKSSPLAQQLFYLPFVKTVYISQNFVAIEKYDIVEWKDVQEEVAESIADYLNSGKAVISLPNAAKKTPSSIYAESTPNPSVMKFIANKTLASGNFEFKQAEDAAISPLAKNLFNFPFVKEVFISGNFISIMIHNWADWQEISMEMREFIQQFLQEGNPVFAEDMPEINATTSNVSLDKNSPETKAKPHTAIEKEIIAILDEYVKPAVASDGGNILFDSYSADTKTVKVVLQGACSGCPSSTITLKNGIETMLKEMLHGQINQVVAING</sequence>
<dbReference type="PANTHER" id="PTHR11178">
    <property type="entry name" value="IRON-SULFUR CLUSTER SCAFFOLD PROTEIN NFU-RELATED"/>
    <property type="match status" value="1"/>
</dbReference>
<evidence type="ECO:0000256" key="1">
    <source>
        <dbReference type="ARBA" id="ARBA00006420"/>
    </source>
</evidence>
<dbReference type="InterPro" id="IPR034904">
    <property type="entry name" value="FSCA_dom_sf"/>
</dbReference>
<reference evidence="3 4" key="1">
    <citation type="submission" date="2023-06" db="EMBL/GenBank/DDBJ databases">
        <authorList>
            <person name="Ye Y.-Q."/>
            <person name="Du Z.-J."/>
        </authorList>
    </citation>
    <scope>NUCLEOTIDE SEQUENCE [LARGE SCALE GENOMIC DNA]</scope>
    <source>
        <strain evidence="3 4">SDUM287046</strain>
    </source>
</reference>
<organism evidence="3 4">
    <name type="scientific">Aequorivita aurantiaca</name>
    <dbReference type="NCBI Taxonomy" id="3053356"/>
    <lineage>
        <taxon>Bacteria</taxon>
        <taxon>Pseudomonadati</taxon>
        <taxon>Bacteroidota</taxon>
        <taxon>Flavobacteriia</taxon>
        <taxon>Flavobacteriales</taxon>
        <taxon>Flavobacteriaceae</taxon>
        <taxon>Aequorivita</taxon>
    </lineage>
</organism>
<proteinExistence type="inferred from homology"/>
<dbReference type="SMART" id="SM00932">
    <property type="entry name" value="Nfu_N"/>
    <property type="match status" value="2"/>
</dbReference>
<evidence type="ECO:0000313" key="3">
    <source>
        <dbReference type="EMBL" id="MDN3723399.1"/>
    </source>
</evidence>
<dbReference type="InterPro" id="IPR014824">
    <property type="entry name" value="Nfu/NifU_N"/>
</dbReference>
<evidence type="ECO:0000259" key="2">
    <source>
        <dbReference type="SMART" id="SM00932"/>
    </source>
</evidence>
<keyword evidence="4" id="KW-1185">Reference proteome</keyword>
<gene>
    <name evidence="3" type="ORF">QRD02_03315</name>
</gene>
<protein>
    <submittedName>
        <fullName evidence="3">NifU family protein</fullName>
    </submittedName>
</protein>
<comment type="caution">
    <text evidence="3">The sequence shown here is derived from an EMBL/GenBank/DDBJ whole genome shotgun (WGS) entry which is preliminary data.</text>
</comment>
<dbReference type="PANTHER" id="PTHR11178:SF1">
    <property type="entry name" value="NFU1 IRON-SULFUR CLUSTER SCAFFOLD HOMOLOG, MITOCHONDRIAL"/>
    <property type="match status" value="1"/>
</dbReference>
<dbReference type="InterPro" id="IPR001075">
    <property type="entry name" value="NIF_FeS_clus_asmbl_NifU_C"/>
</dbReference>
<feature type="domain" description="Scaffold protein Nfu/NifU N-terminal" evidence="2">
    <location>
        <begin position="6"/>
        <end position="92"/>
    </location>
</feature>
<accession>A0ABT8DFF5</accession>
<evidence type="ECO:0000313" key="4">
    <source>
        <dbReference type="Proteomes" id="UP001244787"/>
    </source>
</evidence>
<dbReference type="SUPFAM" id="SSF110836">
    <property type="entry name" value="Hypothetical protein SAV1430"/>
    <property type="match status" value="2"/>
</dbReference>
<comment type="similarity">
    <text evidence="1">Belongs to the NifU family.</text>
</comment>
<dbReference type="Proteomes" id="UP001244787">
    <property type="component" value="Unassembled WGS sequence"/>
</dbReference>
<dbReference type="InterPro" id="IPR036498">
    <property type="entry name" value="Nfu/NifU_N_sf"/>
</dbReference>
<dbReference type="Gene3D" id="3.30.300.130">
    <property type="entry name" value="Fe-S cluster assembly (FSCA)"/>
    <property type="match status" value="1"/>
</dbReference>
<dbReference type="Pfam" id="PF08712">
    <property type="entry name" value="Nfu_N"/>
    <property type="match status" value="2"/>
</dbReference>
<dbReference type="Gene3D" id="3.30.1370.70">
    <property type="entry name" value="Scaffold protein Nfu/NifU, N-terminal domain"/>
    <property type="match status" value="2"/>
</dbReference>
<dbReference type="Pfam" id="PF01106">
    <property type="entry name" value="NifU"/>
    <property type="match status" value="1"/>
</dbReference>
<name>A0ABT8DFF5_9FLAO</name>